<reference evidence="1 3" key="2">
    <citation type="submission" date="2016-07" db="EMBL/GenBank/DDBJ databases">
        <title>Genome analysis of Sphingobacterium siyangense T12B17.</title>
        <authorList>
            <person name="Xu D."/>
            <person name="Su Y."/>
            <person name="Zheng S."/>
        </authorList>
    </citation>
    <scope>NUCLEOTIDE SEQUENCE [LARGE SCALE GENOMIC DNA]</scope>
    <source>
        <strain evidence="1 3">T12B17</strain>
    </source>
</reference>
<keyword evidence="3" id="KW-1185">Reference proteome</keyword>
<dbReference type="EMBL" id="VLKR01000037">
    <property type="protein sequence ID" value="TWI15839.1"/>
    <property type="molecule type" value="Genomic_DNA"/>
</dbReference>
<dbReference type="EMBL" id="MCAQ01000008">
    <property type="protein sequence ID" value="RKF38487.1"/>
    <property type="molecule type" value="Genomic_DNA"/>
</dbReference>
<organism evidence="1 3">
    <name type="scientific">Sphingobacterium siyangense</name>
    <dbReference type="NCBI Taxonomy" id="459529"/>
    <lineage>
        <taxon>Bacteria</taxon>
        <taxon>Pseudomonadati</taxon>
        <taxon>Bacteroidota</taxon>
        <taxon>Sphingobacteriia</taxon>
        <taxon>Sphingobacteriales</taxon>
        <taxon>Sphingobacteriaceae</taxon>
        <taxon>Sphingobacterium</taxon>
    </lineage>
</organism>
<gene>
    <name evidence="1" type="ORF">BCY89_27100</name>
    <name evidence="2" type="ORF">IQ31_04762</name>
</gene>
<dbReference type="Gene3D" id="3.40.30.10">
    <property type="entry name" value="Glutaredoxin"/>
    <property type="match status" value="1"/>
</dbReference>
<dbReference type="RefSeq" id="WP_088161250.1">
    <property type="nucleotide sequence ID" value="NZ_JBPFPU010000035.1"/>
</dbReference>
<dbReference type="OrthoDB" id="981626at2"/>
<dbReference type="Proteomes" id="UP000315908">
    <property type="component" value="Unassembled WGS sequence"/>
</dbReference>
<reference evidence="2 4" key="1">
    <citation type="journal article" date="2015" name="Stand. Genomic Sci.">
        <title>Genomic Encyclopedia of Bacterial and Archaeal Type Strains, Phase III: the genomes of soil and plant-associated and newly described type strains.</title>
        <authorList>
            <person name="Whitman W.B."/>
            <person name="Woyke T."/>
            <person name="Klenk H.P."/>
            <person name="Zhou Y."/>
            <person name="Lilburn T.G."/>
            <person name="Beck B.J."/>
            <person name="De Vos P."/>
            <person name="Vandamme P."/>
            <person name="Eisen J.A."/>
            <person name="Garrity G."/>
            <person name="Hugenholtz P."/>
            <person name="Kyrpides N.C."/>
        </authorList>
    </citation>
    <scope>NUCLEOTIDE SEQUENCE [LARGE SCALE GENOMIC DNA]</scope>
    <source>
        <strain evidence="2 4">CGMCC 1.6855</strain>
    </source>
</reference>
<reference evidence="2" key="3">
    <citation type="submission" date="2019-07" db="EMBL/GenBank/DDBJ databases">
        <authorList>
            <person name="Whitman W."/>
            <person name="Huntemann M."/>
            <person name="Clum A."/>
            <person name="Pillay M."/>
            <person name="Palaniappan K."/>
            <person name="Varghese N."/>
            <person name="Mikhailova N."/>
            <person name="Stamatis D."/>
            <person name="Reddy T."/>
            <person name="Daum C."/>
            <person name="Shapiro N."/>
            <person name="Ivanova N."/>
            <person name="Kyrpides N."/>
            <person name="Woyke T."/>
        </authorList>
    </citation>
    <scope>NUCLEOTIDE SEQUENCE</scope>
    <source>
        <strain evidence="2">CGMCC 1.6855</strain>
    </source>
</reference>
<dbReference type="SUPFAM" id="SSF52833">
    <property type="entry name" value="Thioredoxin-like"/>
    <property type="match status" value="1"/>
</dbReference>
<evidence type="ECO:0000313" key="1">
    <source>
        <dbReference type="EMBL" id="RKF38487.1"/>
    </source>
</evidence>
<protein>
    <submittedName>
        <fullName evidence="1">Thiol-disulfide isomerase</fullName>
    </submittedName>
    <submittedName>
        <fullName evidence="2">Thioredoxin-like protein</fullName>
    </submittedName>
</protein>
<proteinExistence type="predicted"/>
<dbReference type="AlphaFoldDB" id="A0A420FZY3"/>
<name>A0A420FZY3_9SPHI</name>
<sequence>MKTLLNTLVLTLLCYTIHAQNRLNVAKQQAITQHKLILLNFSGSDWCIPCIKLHKNIIDSEQFKQLINDQIIVFLNADFPRSKKNQLPVEQKKENANLADQYNSTGIFPYTLLLDANGKILKSWAGLPPEDPANFCDEIRTVYNQITRP</sequence>
<dbReference type="Pfam" id="PF13899">
    <property type="entry name" value="Thioredoxin_7"/>
    <property type="match status" value="1"/>
</dbReference>
<comment type="caution">
    <text evidence="1">The sequence shown here is derived from an EMBL/GenBank/DDBJ whole genome shotgun (WGS) entry which is preliminary data.</text>
</comment>
<evidence type="ECO:0000313" key="3">
    <source>
        <dbReference type="Proteomes" id="UP000286402"/>
    </source>
</evidence>
<evidence type="ECO:0000313" key="2">
    <source>
        <dbReference type="EMBL" id="TWI15839.1"/>
    </source>
</evidence>
<evidence type="ECO:0000313" key="4">
    <source>
        <dbReference type="Proteomes" id="UP000315908"/>
    </source>
</evidence>
<dbReference type="InterPro" id="IPR036249">
    <property type="entry name" value="Thioredoxin-like_sf"/>
</dbReference>
<keyword evidence="1" id="KW-0413">Isomerase</keyword>
<dbReference type="Proteomes" id="UP000286402">
    <property type="component" value="Unassembled WGS sequence"/>
</dbReference>
<dbReference type="GO" id="GO:0016853">
    <property type="term" value="F:isomerase activity"/>
    <property type="evidence" value="ECO:0007669"/>
    <property type="project" value="UniProtKB-KW"/>
</dbReference>
<accession>A0A420FZY3</accession>